<dbReference type="CDD" id="cd14797">
    <property type="entry name" value="DUF302"/>
    <property type="match status" value="1"/>
</dbReference>
<dbReference type="EMBL" id="FPHC01000024">
    <property type="protein sequence ID" value="SFV51907.1"/>
    <property type="molecule type" value="Genomic_DNA"/>
</dbReference>
<protein>
    <submittedName>
        <fullName evidence="2">Putative inner membrane or exported protein</fullName>
    </submittedName>
</protein>
<proteinExistence type="predicted"/>
<feature type="domain" description="DUF302" evidence="1">
    <location>
        <begin position="61"/>
        <end position="123"/>
    </location>
</feature>
<dbReference type="SUPFAM" id="SSF103247">
    <property type="entry name" value="TT1751-like"/>
    <property type="match status" value="1"/>
</dbReference>
<gene>
    <name evidence="2" type="ORF">MNB_SV-6-1315</name>
</gene>
<accession>A0A1W1BEK2</accession>
<dbReference type="AlphaFoldDB" id="A0A1W1BEK2"/>
<evidence type="ECO:0000259" key="1">
    <source>
        <dbReference type="Pfam" id="PF03625"/>
    </source>
</evidence>
<dbReference type="Pfam" id="PF03625">
    <property type="entry name" value="DUF302"/>
    <property type="match status" value="1"/>
</dbReference>
<dbReference type="PANTHER" id="PTHR38342">
    <property type="entry name" value="SLR5037 PROTEIN"/>
    <property type="match status" value="1"/>
</dbReference>
<evidence type="ECO:0000313" key="2">
    <source>
        <dbReference type="EMBL" id="SFV51907.1"/>
    </source>
</evidence>
<dbReference type="InterPro" id="IPR005180">
    <property type="entry name" value="DUF302"/>
</dbReference>
<sequence length="169" mass="19025">MKKILLFILINAIGLSIFFIGCENKKGSFVEVVKSRYSTPEGVKKFEDILEDNGLSIFQVIDHAQNAKNENMDLLPETVVVFGNPKMGTIFMQCNQSMGLELPLRMLFYSDYDGNNWISYTNPEYYTLKHNIKDKNCLALISKVNTALQTLTSNLAESNATATTIPAER</sequence>
<dbReference type="PROSITE" id="PS51257">
    <property type="entry name" value="PROKAR_LIPOPROTEIN"/>
    <property type="match status" value="1"/>
</dbReference>
<organism evidence="2">
    <name type="scientific">hydrothermal vent metagenome</name>
    <dbReference type="NCBI Taxonomy" id="652676"/>
    <lineage>
        <taxon>unclassified sequences</taxon>
        <taxon>metagenomes</taxon>
        <taxon>ecological metagenomes</taxon>
    </lineage>
</organism>
<name>A0A1W1BEK2_9ZZZZ</name>
<reference evidence="2" key="1">
    <citation type="submission" date="2016-10" db="EMBL/GenBank/DDBJ databases">
        <authorList>
            <person name="de Groot N.N."/>
        </authorList>
    </citation>
    <scope>NUCLEOTIDE SEQUENCE</scope>
</reference>
<dbReference type="PANTHER" id="PTHR38342:SF2">
    <property type="entry name" value="INNER MEMBRANE OR EXPORTED"/>
    <property type="match status" value="1"/>
</dbReference>
<dbReference type="Gene3D" id="3.30.310.70">
    <property type="entry name" value="TT1751-like domain"/>
    <property type="match status" value="1"/>
</dbReference>
<dbReference type="InterPro" id="IPR035923">
    <property type="entry name" value="TT1751-like_sf"/>
</dbReference>